<dbReference type="CDD" id="cd06267">
    <property type="entry name" value="PBP1_LacI_sugar_binding-like"/>
    <property type="match status" value="1"/>
</dbReference>
<dbReference type="Proteomes" id="UP000199301">
    <property type="component" value="Unassembled WGS sequence"/>
</dbReference>
<dbReference type="PANTHER" id="PTHR30146">
    <property type="entry name" value="LACI-RELATED TRANSCRIPTIONAL REPRESSOR"/>
    <property type="match status" value="1"/>
</dbReference>
<dbReference type="CDD" id="cd01392">
    <property type="entry name" value="HTH_LacI"/>
    <property type="match status" value="1"/>
</dbReference>
<organism evidence="6 7">
    <name type="scientific">Actinopolyspora saharensis</name>
    <dbReference type="NCBI Taxonomy" id="995062"/>
    <lineage>
        <taxon>Bacteria</taxon>
        <taxon>Bacillati</taxon>
        <taxon>Actinomycetota</taxon>
        <taxon>Actinomycetes</taxon>
        <taxon>Actinopolysporales</taxon>
        <taxon>Actinopolysporaceae</taxon>
        <taxon>Actinopolyspora</taxon>
    </lineage>
</organism>
<dbReference type="InterPro" id="IPR010982">
    <property type="entry name" value="Lambda_DNA-bd_dom_sf"/>
</dbReference>
<name>A0A1H0YW51_9ACTN</name>
<sequence>MGARKPTIYDVARHCGVAASTVSRTFSAPERVNPTTQELVRNAAQEIGYEPRPLARFESPGRIRTLMLLVPDISNPYYSALIKAAQARANQHNYTLTLTDSDESPRVEASNLRQVLAATSGGILATSRLSGDFVRQLARYRPLVMINREIDDVPSLVWDTARGVREAVDHLAALGHHRIAYLSGPRNSWMNGTRWRTVQEETAALGMQAVFLGPFTPDRSSGGEAATAVSAEPVTAAIAYNDLLAISVMQHLRERNLHVPRDLSLIGCDDIFSAELTVPGLTTISGPTSEIGRRAVDVVLSEPAVRGSREETTTFCSHLVLRSSTAPPMNCN</sequence>
<evidence type="ECO:0000256" key="3">
    <source>
        <dbReference type="ARBA" id="ARBA00023125"/>
    </source>
</evidence>
<evidence type="ECO:0000256" key="2">
    <source>
        <dbReference type="ARBA" id="ARBA00023015"/>
    </source>
</evidence>
<keyword evidence="7" id="KW-1185">Reference proteome</keyword>
<evidence type="ECO:0000313" key="6">
    <source>
        <dbReference type="EMBL" id="SDQ19393.1"/>
    </source>
</evidence>
<evidence type="ECO:0000259" key="5">
    <source>
        <dbReference type="PROSITE" id="PS50932"/>
    </source>
</evidence>
<dbReference type="SUPFAM" id="SSF53822">
    <property type="entry name" value="Periplasmic binding protein-like I"/>
    <property type="match status" value="1"/>
</dbReference>
<protein>
    <submittedName>
        <fullName evidence="6">Transcriptional regulator, LacI family</fullName>
    </submittedName>
</protein>
<keyword evidence="2" id="KW-0805">Transcription regulation</keyword>
<dbReference type="AlphaFoldDB" id="A0A1H0YW51"/>
<dbReference type="Pfam" id="PF00356">
    <property type="entry name" value="LacI"/>
    <property type="match status" value="1"/>
</dbReference>
<dbReference type="Gene3D" id="3.40.50.2300">
    <property type="match status" value="2"/>
</dbReference>
<dbReference type="EMBL" id="FNKO01000001">
    <property type="protein sequence ID" value="SDQ19393.1"/>
    <property type="molecule type" value="Genomic_DNA"/>
</dbReference>
<keyword evidence="3" id="KW-0238">DNA-binding</keyword>
<dbReference type="InterPro" id="IPR046335">
    <property type="entry name" value="LacI/GalR-like_sensor"/>
</dbReference>
<dbReference type="InterPro" id="IPR028082">
    <property type="entry name" value="Peripla_BP_I"/>
</dbReference>
<dbReference type="STRING" id="995062.SAMN04489718_0706"/>
<feature type="domain" description="HTH lacI-type" evidence="5">
    <location>
        <begin position="6"/>
        <end position="60"/>
    </location>
</feature>
<dbReference type="SUPFAM" id="SSF47413">
    <property type="entry name" value="lambda repressor-like DNA-binding domains"/>
    <property type="match status" value="1"/>
</dbReference>
<dbReference type="InterPro" id="IPR000843">
    <property type="entry name" value="HTH_LacI"/>
</dbReference>
<dbReference type="SMART" id="SM00354">
    <property type="entry name" value="HTH_LACI"/>
    <property type="match status" value="1"/>
</dbReference>
<proteinExistence type="predicted"/>
<evidence type="ECO:0000256" key="1">
    <source>
        <dbReference type="ARBA" id="ARBA00022491"/>
    </source>
</evidence>
<gene>
    <name evidence="6" type="ORF">SAMN04489718_0706</name>
</gene>
<dbReference type="GO" id="GO:0000976">
    <property type="term" value="F:transcription cis-regulatory region binding"/>
    <property type="evidence" value="ECO:0007669"/>
    <property type="project" value="TreeGrafter"/>
</dbReference>
<dbReference type="Gene3D" id="1.10.260.40">
    <property type="entry name" value="lambda repressor-like DNA-binding domains"/>
    <property type="match status" value="1"/>
</dbReference>
<keyword evidence="4" id="KW-0804">Transcription</keyword>
<dbReference type="PROSITE" id="PS50932">
    <property type="entry name" value="HTH_LACI_2"/>
    <property type="match status" value="1"/>
</dbReference>
<dbReference type="RefSeq" id="WP_092520993.1">
    <property type="nucleotide sequence ID" value="NZ_FNKO01000001.1"/>
</dbReference>
<evidence type="ECO:0000313" key="7">
    <source>
        <dbReference type="Proteomes" id="UP000199301"/>
    </source>
</evidence>
<evidence type="ECO:0000256" key="4">
    <source>
        <dbReference type="ARBA" id="ARBA00023163"/>
    </source>
</evidence>
<dbReference type="OrthoDB" id="3258243at2"/>
<reference evidence="7" key="1">
    <citation type="submission" date="2016-10" db="EMBL/GenBank/DDBJ databases">
        <authorList>
            <person name="Varghese N."/>
            <person name="Submissions S."/>
        </authorList>
    </citation>
    <scope>NUCLEOTIDE SEQUENCE [LARGE SCALE GENOMIC DNA]</scope>
    <source>
        <strain evidence="7">DSM 45459</strain>
    </source>
</reference>
<accession>A0A1H0YW51</accession>
<dbReference type="Pfam" id="PF13377">
    <property type="entry name" value="Peripla_BP_3"/>
    <property type="match status" value="1"/>
</dbReference>
<keyword evidence="1" id="KW-0678">Repressor</keyword>
<dbReference type="GO" id="GO:0003700">
    <property type="term" value="F:DNA-binding transcription factor activity"/>
    <property type="evidence" value="ECO:0007669"/>
    <property type="project" value="TreeGrafter"/>
</dbReference>
<dbReference type="PANTHER" id="PTHR30146:SF148">
    <property type="entry name" value="HTH-TYPE TRANSCRIPTIONAL REPRESSOR PURR-RELATED"/>
    <property type="match status" value="1"/>
</dbReference>